<dbReference type="InterPro" id="IPR000835">
    <property type="entry name" value="HTH_MarR-typ"/>
</dbReference>
<evidence type="ECO:0000256" key="1">
    <source>
        <dbReference type="ARBA" id="ARBA00023125"/>
    </source>
</evidence>
<name>A0ABU6NAL1_9BACI</name>
<keyword evidence="1" id="KW-0238">DNA-binding</keyword>
<keyword evidence="4" id="KW-1185">Reference proteome</keyword>
<dbReference type="CDD" id="cd00090">
    <property type="entry name" value="HTH_ARSR"/>
    <property type="match status" value="1"/>
</dbReference>
<dbReference type="InterPro" id="IPR011991">
    <property type="entry name" value="ArsR-like_HTH"/>
</dbReference>
<dbReference type="EMBL" id="JARMQG010000133">
    <property type="protein sequence ID" value="MED3563029.1"/>
    <property type="molecule type" value="Genomic_DNA"/>
</dbReference>
<proteinExistence type="predicted"/>
<dbReference type="Proteomes" id="UP001330749">
    <property type="component" value="Unassembled WGS sequence"/>
</dbReference>
<dbReference type="SUPFAM" id="SSF46785">
    <property type="entry name" value="Winged helix' DNA-binding domain"/>
    <property type="match status" value="1"/>
</dbReference>
<organism evidence="3 4">
    <name type="scientific">Bacillus xiapuensis</name>
    <dbReference type="NCBI Taxonomy" id="2014075"/>
    <lineage>
        <taxon>Bacteria</taxon>
        <taxon>Bacillati</taxon>
        <taxon>Bacillota</taxon>
        <taxon>Bacilli</taxon>
        <taxon>Bacillales</taxon>
        <taxon>Bacillaceae</taxon>
        <taxon>Bacillus</taxon>
    </lineage>
</organism>
<dbReference type="SMART" id="SM00347">
    <property type="entry name" value="HTH_MARR"/>
    <property type="match status" value="1"/>
</dbReference>
<protein>
    <submittedName>
        <fullName evidence="3">MarR family transcriptional regulator</fullName>
    </submittedName>
</protein>
<dbReference type="InterPro" id="IPR036390">
    <property type="entry name" value="WH_DNA-bd_sf"/>
</dbReference>
<comment type="caution">
    <text evidence="3">The sequence shown here is derived from an EMBL/GenBank/DDBJ whole genome shotgun (WGS) entry which is preliminary data.</text>
</comment>
<feature type="domain" description="HTH marR-type" evidence="2">
    <location>
        <begin position="8"/>
        <end position="144"/>
    </location>
</feature>
<dbReference type="PRINTS" id="PR00598">
    <property type="entry name" value="HTHMARR"/>
</dbReference>
<dbReference type="PANTHER" id="PTHR33164">
    <property type="entry name" value="TRANSCRIPTIONAL REGULATOR, MARR FAMILY"/>
    <property type="match status" value="1"/>
</dbReference>
<reference evidence="3 4" key="1">
    <citation type="submission" date="2023-03" db="EMBL/GenBank/DDBJ databases">
        <title>Bacillus Genome Sequencing.</title>
        <authorList>
            <person name="Dunlap C."/>
        </authorList>
    </citation>
    <scope>NUCLEOTIDE SEQUENCE [LARGE SCALE GENOMIC DNA]</scope>
    <source>
        <strain evidence="3 4">B-14544</strain>
    </source>
</reference>
<evidence type="ECO:0000259" key="2">
    <source>
        <dbReference type="PROSITE" id="PS50995"/>
    </source>
</evidence>
<evidence type="ECO:0000313" key="3">
    <source>
        <dbReference type="EMBL" id="MED3563029.1"/>
    </source>
</evidence>
<dbReference type="PROSITE" id="PS50995">
    <property type="entry name" value="HTH_MARR_2"/>
    <property type="match status" value="1"/>
</dbReference>
<gene>
    <name evidence="3" type="ORF">P4447_11305</name>
</gene>
<dbReference type="Gene3D" id="1.10.10.10">
    <property type="entry name" value="Winged helix-like DNA-binding domain superfamily/Winged helix DNA-binding domain"/>
    <property type="match status" value="1"/>
</dbReference>
<sequence length="165" mass="18537">MSMDFFDHPDIAKNLIKNLRKLSTRMVLFQQTAAHSIGLVHTDFKTADILNEAGPLTAGELSKVTGLSTGSVTALIDRLEQAGYARREKDPNDRRRVIIVPIKENQCSIKEHFLPLNQSMTELCSNYNEEQLSLISDFLEKTIAIHEKEIQAASRSEAKKEEPNA</sequence>
<dbReference type="InterPro" id="IPR039422">
    <property type="entry name" value="MarR/SlyA-like"/>
</dbReference>
<evidence type="ECO:0000313" key="4">
    <source>
        <dbReference type="Proteomes" id="UP001330749"/>
    </source>
</evidence>
<dbReference type="InterPro" id="IPR036388">
    <property type="entry name" value="WH-like_DNA-bd_sf"/>
</dbReference>
<accession>A0ABU6NAL1</accession>
<dbReference type="Pfam" id="PF01047">
    <property type="entry name" value="MarR"/>
    <property type="match status" value="1"/>
</dbReference>
<dbReference type="PANTHER" id="PTHR33164:SF106">
    <property type="entry name" value="TRANSCRIPTIONAL REGULATORY PROTEIN"/>
    <property type="match status" value="1"/>
</dbReference>